<dbReference type="EMBL" id="AMCI01005681">
    <property type="protein sequence ID" value="EJW95678.1"/>
    <property type="molecule type" value="Genomic_DNA"/>
</dbReference>
<comment type="caution">
    <text evidence="1">The sequence shown here is derived from an EMBL/GenBank/DDBJ whole genome shotgun (WGS) entry which is preliminary data.</text>
</comment>
<dbReference type="Pfam" id="PF00216">
    <property type="entry name" value="Bac_DNA_binding"/>
    <property type="match status" value="1"/>
</dbReference>
<dbReference type="PANTHER" id="PTHR33175">
    <property type="entry name" value="DNA-BINDING PROTEIN HU"/>
    <property type="match status" value="1"/>
</dbReference>
<gene>
    <name evidence="1" type="ORF">EVA_16221</name>
</gene>
<dbReference type="SMART" id="SM00411">
    <property type="entry name" value="BHL"/>
    <property type="match status" value="1"/>
</dbReference>
<dbReference type="InterPro" id="IPR000119">
    <property type="entry name" value="Hist_DNA-bd"/>
</dbReference>
<dbReference type="GO" id="GO:0005829">
    <property type="term" value="C:cytosol"/>
    <property type="evidence" value="ECO:0007669"/>
    <property type="project" value="TreeGrafter"/>
</dbReference>
<organism evidence="1">
    <name type="scientific">gut metagenome</name>
    <dbReference type="NCBI Taxonomy" id="749906"/>
    <lineage>
        <taxon>unclassified sequences</taxon>
        <taxon>metagenomes</taxon>
        <taxon>organismal metagenomes</taxon>
    </lineage>
</organism>
<dbReference type="GO" id="GO:0003677">
    <property type="term" value="F:DNA binding"/>
    <property type="evidence" value="ECO:0007669"/>
    <property type="project" value="UniProtKB-KW"/>
</dbReference>
<dbReference type="GO" id="GO:0030527">
    <property type="term" value="F:structural constituent of chromatin"/>
    <property type="evidence" value="ECO:0007669"/>
    <property type="project" value="InterPro"/>
</dbReference>
<proteinExistence type="predicted"/>
<accession>J9FML6</accession>
<evidence type="ECO:0000313" key="1">
    <source>
        <dbReference type="EMBL" id="EJW95678.1"/>
    </source>
</evidence>
<dbReference type="SUPFAM" id="SSF47729">
    <property type="entry name" value="IHF-like DNA-binding proteins"/>
    <property type="match status" value="1"/>
</dbReference>
<name>J9FML6_9ZZZZ</name>
<dbReference type="InterPro" id="IPR010992">
    <property type="entry name" value="IHF-like_DNA-bd_dom_sf"/>
</dbReference>
<dbReference type="PANTHER" id="PTHR33175:SF2">
    <property type="entry name" value="INTEGRATION HOST FACTOR SUBUNIT ALPHA"/>
    <property type="match status" value="1"/>
</dbReference>
<sequence length="96" mass="10920">MNKAQLSKQLHQALKNQGMTPHLAIQSVTEIIRLMRESVIQGQSISMRGFGTIQYTTMQAKEGRNFQTGLPVHIPKRHRIRFVPSIQLTKILNNLA</sequence>
<dbReference type="Gene3D" id="4.10.520.10">
    <property type="entry name" value="IHF-like DNA-binding proteins"/>
    <property type="match status" value="1"/>
</dbReference>
<reference evidence="1" key="1">
    <citation type="journal article" date="2012" name="PLoS ONE">
        <title>Gene sets for utilization of primary and secondary nutrition supplies in the distal gut of endangered iberian lynx.</title>
        <authorList>
            <person name="Alcaide M."/>
            <person name="Messina E."/>
            <person name="Richter M."/>
            <person name="Bargiela R."/>
            <person name="Peplies J."/>
            <person name="Huws S.A."/>
            <person name="Newbold C.J."/>
            <person name="Golyshin P.N."/>
            <person name="Simon M.A."/>
            <person name="Lopez G."/>
            <person name="Yakimov M.M."/>
            <person name="Ferrer M."/>
        </authorList>
    </citation>
    <scope>NUCLEOTIDE SEQUENCE</scope>
</reference>
<keyword evidence="1" id="KW-0238">DNA-binding</keyword>
<dbReference type="AlphaFoldDB" id="J9FML6"/>
<protein>
    <submittedName>
        <fullName evidence="1">Histone-like bacterial DNA-binding protein</fullName>
    </submittedName>
</protein>